<dbReference type="PANTHER" id="PTHR46579:SF1">
    <property type="entry name" value="F5_8 TYPE C DOMAIN-CONTAINING PROTEIN"/>
    <property type="match status" value="1"/>
</dbReference>
<proteinExistence type="predicted"/>
<dbReference type="AlphaFoldDB" id="A0A9Q3GQH3"/>
<organism evidence="1 2">
    <name type="scientific">Austropuccinia psidii MF-1</name>
    <dbReference type="NCBI Taxonomy" id="1389203"/>
    <lineage>
        <taxon>Eukaryota</taxon>
        <taxon>Fungi</taxon>
        <taxon>Dikarya</taxon>
        <taxon>Basidiomycota</taxon>
        <taxon>Pucciniomycotina</taxon>
        <taxon>Pucciniomycetes</taxon>
        <taxon>Pucciniales</taxon>
        <taxon>Sphaerophragmiaceae</taxon>
        <taxon>Austropuccinia</taxon>
    </lineage>
</organism>
<dbReference type="OrthoDB" id="2506519at2759"/>
<dbReference type="PANTHER" id="PTHR46579">
    <property type="entry name" value="F5/8 TYPE C DOMAIN-CONTAINING PROTEIN-RELATED"/>
    <property type="match status" value="1"/>
</dbReference>
<sequence>MSEWGPGSFTPGQQATSKIGYINIMEFCTCPSCKNYQVTTSDGTIRNGLYVDRSTRIRHWKKVAQKEASFITPGISKFSLSKEEQISTHLSSNDEDIHSDPDEIAPSSNFNINSKIINLILYFTTWLYLACGLSRENCRRARDIIVYMIELVSQEKQPNKNQLSTIPRDIRTISKCLKLKFSFERRYVCCPRCYSLYDIEVAPEECTYKPTLSSNQCYEELFKPHKMHPFPRIQFVRRHLPRRRLPRKYGQIQLHGQSRLRNPKATFILQSILSWVTWLLNVPGVEERIEEWEHRLSCCQGTVFFDVAQANIWKEIFPQTSSPHHLQLGFGLFVDWFNPRGNKISGQQTSMGILVLYCLNLQPRERFQPKYTCLAGVIPSPNQPDMITINNILKPLVDELMELNREIVIKTPNYPHGRRVIIRLVGLIGDIIATHKVGGFMSHSAKHFCSWCEVEENERVELMLGKARKKREVLGASHRWKDARTVKLQQKFAKENGIRWSELNRLPYWDPVSNISLGIVHNWYEGVLQHHLRYRWGFDQRFIQQICSSEASSLGSDEEMVDNFASENEDELQLRGFLSEEIIEKIRSRLNEVIVPKGVSRIPSKIGTAQTGKLKANEWSVLFSIYLPLIVLDLLWDLGPSNHLLLVNFSALIKCTEIVGARSITQQDANLFEEAFATYQNSSKNLFPNIRVVPNHHYSMHIPEQLMRWGPMNGISEYGGERLIGLLQKIKTNSLSGDVEETIMQKFGQLQRLQQIEPDIGVVLSKKSKSSINKMLLDDYSYLNLFNHLKKVIPQLRQYSELPHPRNSIVLRKSVFELNYVTWRFGLKVSKRSPNNLIYLTKGKGKVEFGEVVHILDLGDDQIQKGPLLMVGWLEAVTEREETFEGVDTFLDSWSVKQLSSRGKYGYVSLSEISGLGAYLKMPAWTLGYKNPSTMAHPINKLVGLEHFD</sequence>
<dbReference type="Proteomes" id="UP000765509">
    <property type="component" value="Unassembled WGS sequence"/>
</dbReference>
<accession>A0A9Q3GQH3</accession>
<keyword evidence="2" id="KW-1185">Reference proteome</keyword>
<gene>
    <name evidence="1" type="ORF">O181_015841</name>
</gene>
<evidence type="ECO:0000313" key="1">
    <source>
        <dbReference type="EMBL" id="MBW0476126.1"/>
    </source>
</evidence>
<protein>
    <recommendedName>
        <fullName evidence="3">Transposase domain-containing protein</fullName>
    </recommendedName>
</protein>
<name>A0A9Q3GQH3_9BASI</name>
<evidence type="ECO:0008006" key="3">
    <source>
        <dbReference type="Google" id="ProtNLM"/>
    </source>
</evidence>
<evidence type="ECO:0000313" key="2">
    <source>
        <dbReference type="Proteomes" id="UP000765509"/>
    </source>
</evidence>
<comment type="caution">
    <text evidence="1">The sequence shown here is derived from an EMBL/GenBank/DDBJ whole genome shotgun (WGS) entry which is preliminary data.</text>
</comment>
<dbReference type="EMBL" id="AVOT02004356">
    <property type="protein sequence ID" value="MBW0476126.1"/>
    <property type="molecule type" value="Genomic_DNA"/>
</dbReference>
<reference evidence="1" key="1">
    <citation type="submission" date="2021-03" db="EMBL/GenBank/DDBJ databases">
        <title>Draft genome sequence of rust myrtle Austropuccinia psidii MF-1, a brazilian biotype.</title>
        <authorList>
            <person name="Quecine M.C."/>
            <person name="Pachon D.M.R."/>
            <person name="Bonatelli M.L."/>
            <person name="Correr F.H."/>
            <person name="Franceschini L.M."/>
            <person name="Leite T.F."/>
            <person name="Margarido G.R.A."/>
            <person name="Almeida C.A."/>
            <person name="Ferrarezi J.A."/>
            <person name="Labate C.A."/>
        </authorList>
    </citation>
    <scope>NUCLEOTIDE SEQUENCE</scope>
    <source>
        <strain evidence="1">MF-1</strain>
    </source>
</reference>